<name>A0A2P2PYL4_RHIMU</name>
<proteinExistence type="predicted"/>
<keyword evidence="1" id="KW-0812">Transmembrane</keyword>
<organism evidence="2">
    <name type="scientific">Rhizophora mucronata</name>
    <name type="common">Asiatic mangrove</name>
    <dbReference type="NCBI Taxonomy" id="61149"/>
    <lineage>
        <taxon>Eukaryota</taxon>
        <taxon>Viridiplantae</taxon>
        <taxon>Streptophyta</taxon>
        <taxon>Embryophyta</taxon>
        <taxon>Tracheophyta</taxon>
        <taxon>Spermatophyta</taxon>
        <taxon>Magnoliopsida</taxon>
        <taxon>eudicotyledons</taxon>
        <taxon>Gunneridae</taxon>
        <taxon>Pentapetalae</taxon>
        <taxon>rosids</taxon>
        <taxon>fabids</taxon>
        <taxon>Malpighiales</taxon>
        <taxon>Rhizophoraceae</taxon>
        <taxon>Rhizophora</taxon>
    </lineage>
</organism>
<keyword evidence="1" id="KW-0472">Membrane</keyword>
<dbReference type="AlphaFoldDB" id="A0A2P2PYL4"/>
<reference evidence="2" key="1">
    <citation type="submission" date="2018-02" db="EMBL/GenBank/DDBJ databases">
        <title>Rhizophora mucronata_Transcriptome.</title>
        <authorList>
            <person name="Meera S.P."/>
            <person name="Sreeshan A."/>
            <person name="Augustine A."/>
        </authorList>
    </citation>
    <scope>NUCLEOTIDE SEQUENCE</scope>
    <source>
        <tissue evidence="2">Leaf</tissue>
    </source>
</reference>
<dbReference type="EMBL" id="GGEC01079259">
    <property type="protein sequence ID" value="MBX59743.1"/>
    <property type="molecule type" value="Transcribed_RNA"/>
</dbReference>
<feature type="transmembrane region" description="Helical" evidence="1">
    <location>
        <begin position="12"/>
        <end position="31"/>
    </location>
</feature>
<sequence length="37" mass="4520">MQLVWETELVDAFAFFFFFFSLIFFYLLSLMNEVVSK</sequence>
<evidence type="ECO:0000256" key="1">
    <source>
        <dbReference type="SAM" id="Phobius"/>
    </source>
</evidence>
<protein>
    <submittedName>
        <fullName evidence="2">Uncharacterized protein</fullName>
    </submittedName>
</protein>
<accession>A0A2P2PYL4</accession>
<keyword evidence="1" id="KW-1133">Transmembrane helix</keyword>
<evidence type="ECO:0000313" key="2">
    <source>
        <dbReference type="EMBL" id="MBX59743.1"/>
    </source>
</evidence>